<organism evidence="1 2">
    <name type="scientific">Dictyobacter kobayashii</name>
    <dbReference type="NCBI Taxonomy" id="2014872"/>
    <lineage>
        <taxon>Bacteria</taxon>
        <taxon>Bacillati</taxon>
        <taxon>Chloroflexota</taxon>
        <taxon>Ktedonobacteria</taxon>
        <taxon>Ktedonobacterales</taxon>
        <taxon>Dictyobacteraceae</taxon>
        <taxon>Dictyobacter</taxon>
    </lineage>
</organism>
<sequence length="72" mass="8447">MGRGVLMVLDEGPQDWYSPGDAHTDVCISRTCMSEEHQKNVENFRLRDLLNVDMIENIYVFLMPQRINLFDE</sequence>
<evidence type="ECO:0000313" key="2">
    <source>
        <dbReference type="Proteomes" id="UP000287188"/>
    </source>
</evidence>
<dbReference type="Proteomes" id="UP000287188">
    <property type="component" value="Unassembled WGS sequence"/>
</dbReference>
<evidence type="ECO:0000313" key="1">
    <source>
        <dbReference type="EMBL" id="GCE19990.1"/>
    </source>
</evidence>
<dbReference type="EMBL" id="BIFS01000001">
    <property type="protein sequence ID" value="GCE19990.1"/>
    <property type="molecule type" value="Genomic_DNA"/>
</dbReference>
<keyword evidence="2" id="KW-1185">Reference proteome</keyword>
<accession>A0A402ALW8</accession>
<comment type="caution">
    <text evidence="1">The sequence shown here is derived from an EMBL/GenBank/DDBJ whole genome shotgun (WGS) entry which is preliminary data.</text>
</comment>
<protein>
    <submittedName>
        <fullName evidence="1">Uncharacterized protein</fullName>
    </submittedName>
</protein>
<gene>
    <name evidence="1" type="ORF">KDK_37900</name>
</gene>
<dbReference type="AlphaFoldDB" id="A0A402ALW8"/>
<reference evidence="2" key="1">
    <citation type="submission" date="2018-12" db="EMBL/GenBank/DDBJ databases">
        <title>Tengunoibacter tsumagoiensis gen. nov., sp. nov., Dictyobacter kobayashii sp. nov., D. alpinus sp. nov., and D. joshuensis sp. nov. and description of Dictyobacteraceae fam. nov. within the order Ktedonobacterales isolated from Tengu-no-mugimeshi.</title>
        <authorList>
            <person name="Wang C.M."/>
            <person name="Zheng Y."/>
            <person name="Sakai Y."/>
            <person name="Toyoda A."/>
            <person name="Minakuchi Y."/>
            <person name="Abe K."/>
            <person name="Yokota A."/>
            <person name="Yabe S."/>
        </authorList>
    </citation>
    <scope>NUCLEOTIDE SEQUENCE [LARGE SCALE GENOMIC DNA]</scope>
    <source>
        <strain evidence="2">Uno11</strain>
    </source>
</reference>
<proteinExistence type="predicted"/>
<name>A0A402ALW8_9CHLR</name>